<feature type="region of interest" description="Disordered" evidence="1">
    <location>
        <begin position="106"/>
        <end position="171"/>
    </location>
</feature>
<evidence type="ECO:0000313" key="3">
    <source>
        <dbReference type="Proteomes" id="UP000826656"/>
    </source>
</evidence>
<proteinExistence type="predicted"/>
<sequence>MAGVPIDARFRLPNPATIMNKHDIHTTIQESTSDSSYNSSQVREEVIHTALAEKEFDGTRTNFSMEDLSQFHDTRIENKISPSQERHQNRSTNEVIRAELVTGVCTTGRGGRPTEVSSTFHGEITGRDNSGESTGIPVNLPQNEDMQSLSKTQNPHRAGKEKVQELGQSSTSHLENLVKKQGKETVVEPTPYTVVQTYATQLRHNQAKSDVSITLTAPEITTKQGLPVVLYVKEEIIKDFAAACKYTLIGKFSTTMPKMDLIRNNFIL</sequence>
<name>A0ABQ7UGX2_SOLTU</name>
<feature type="compositionally biased region" description="Polar residues" evidence="1">
    <location>
        <begin position="140"/>
        <end position="155"/>
    </location>
</feature>
<keyword evidence="3" id="KW-1185">Reference proteome</keyword>
<reference evidence="2 3" key="1">
    <citation type="journal article" date="2021" name="bioRxiv">
        <title>Chromosome-scale and haplotype-resolved genome assembly of a tetraploid potato cultivar.</title>
        <authorList>
            <person name="Sun H."/>
            <person name="Jiao W.-B."/>
            <person name="Krause K."/>
            <person name="Campoy J.A."/>
            <person name="Goel M."/>
            <person name="Folz-Donahue K."/>
            <person name="Kukat C."/>
            <person name="Huettel B."/>
            <person name="Schneeberger K."/>
        </authorList>
    </citation>
    <scope>NUCLEOTIDE SEQUENCE [LARGE SCALE GENOMIC DNA]</scope>
    <source>
        <strain evidence="2">SolTubOtavaFocal</strain>
        <tissue evidence="2">Leaves</tissue>
    </source>
</reference>
<organism evidence="2 3">
    <name type="scientific">Solanum tuberosum</name>
    <name type="common">Potato</name>
    <dbReference type="NCBI Taxonomy" id="4113"/>
    <lineage>
        <taxon>Eukaryota</taxon>
        <taxon>Viridiplantae</taxon>
        <taxon>Streptophyta</taxon>
        <taxon>Embryophyta</taxon>
        <taxon>Tracheophyta</taxon>
        <taxon>Spermatophyta</taxon>
        <taxon>Magnoliopsida</taxon>
        <taxon>eudicotyledons</taxon>
        <taxon>Gunneridae</taxon>
        <taxon>Pentapetalae</taxon>
        <taxon>asterids</taxon>
        <taxon>lamiids</taxon>
        <taxon>Solanales</taxon>
        <taxon>Solanaceae</taxon>
        <taxon>Solanoideae</taxon>
        <taxon>Solaneae</taxon>
        <taxon>Solanum</taxon>
    </lineage>
</organism>
<evidence type="ECO:0000313" key="2">
    <source>
        <dbReference type="EMBL" id="KAH0748238.1"/>
    </source>
</evidence>
<comment type="caution">
    <text evidence="2">The sequence shown here is derived from an EMBL/GenBank/DDBJ whole genome shotgun (WGS) entry which is preliminary data.</text>
</comment>
<gene>
    <name evidence="2" type="ORF">KY290_027470</name>
</gene>
<dbReference type="EMBL" id="JAIVGD010000019">
    <property type="protein sequence ID" value="KAH0748238.1"/>
    <property type="molecule type" value="Genomic_DNA"/>
</dbReference>
<evidence type="ECO:0000256" key="1">
    <source>
        <dbReference type="SAM" id="MobiDB-lite"/>
    </source>
</evidence>
<protein>
    <submittedName>
        <fullName evidence="2">Uncharacterized protein</fullName>
    </submittedName>
</protein>
<accession>A0ABQ7UGX2</accession>
<dbReference type="Proteomes" id="UP000826656">
    <property type="component" value="Unassembled WGS sequence"/>
</dbReference>